<dbReference type="GO" id="GO:0051213">
    <property type="term" value="F:dioxygenase activity"/>
    <property type="evidence" value="ECO:0007669"/>
    <property type="project" value="UniProtKB-KW"/>
</dbReference>
<dbReference type="RefSeq" id="WP_015807610.1">
    <property type="nucleotide sequence ID" value="NC_013061.1"/>
</dbReference>
<evidence type="ECO:0000313" key="3">
    <source>
        <dbReference type="Proteomes" id="UP000000852"/>
    </source>
</evidence>
<dbReference type="OrthoDB" id="9796521at2"/>
<dbReference type="PROSITE" id="PS51819">
    <property type="entry name" value="VOC"/>
    <property type="match status" value="1"/>
</dbReference>
<evidence type="ECO:0000259" key="1">
    <source>
        <dbReference type="PROSITE" id="PS51819"/>
    </source>
</evidence>
<dbReference type="Pfam" id="PF00903">
    <property type="entry name" value="Glyoxalase"/>
    <property type="match status" value="1"/>
</dbReference>
<dbReference type="InterPro" id="IPR037523">
    <property type="entry name" value="VOC_core"/>
</dbReference>
<name>C6XVD0_PEDHD</name>
<feature type="domain" description="VOC" evidence="1">
    <location>
        <begin position="3"/>
        <end position="119"/>
    </location>
</feature>
<dbReference type="AlphaFoldDB" id="C6XVD0"/>
<reference evidence="2 3" key="1">
    <citation type="journal article" date="2009" name="Stand. Genomic Sci.">
        <title>Complete genome sequence of Pedobacter heparinus type strain (HIM 762-3).</title>
        <authorList>
            <person name="Han C."/>
            <person name="Spring S."/>
            <person name="Lapidus A."/>
            <person name="Del Rio T.G."/>
            <person name="Tice H."/>
            <person name="Copeland A."/>
            <person name="Cheng J.F."/>
            <person name="Lucas S."/>
            <person name="Chen F."/>
            <person name="Nolan M."/>
            <person name="Bruce D."/>
            <person name="Goodwin L."/>
            <person name="Pitluck S."/>
            <person name="Ivanova N."/>
            <person name="Mavromatis K."/>
            <person name="Mikhailova N."/>
            <person name="Pati A."/>
            <person name="Chen A."/>
            <person name="Palaniappan K."/>
            <person name="Land M."/>
            <person name="Hauser L."/>
            <person name="Chang Y.J."/>
            <person name="Jeffries C.C."/>
            <person name="Saunders E."/>
            <person name="Chertkov O."/>
            <person name="Brettin T."/>
            <person name="Goker M."/>
            <person name="Rohde M."/>
            <person name="Bristow J."/>
            <person name="Eisen J.A."/>
            <person name="Markowitz V."/>
            <person name="Hugenholtz P."/>
            <person name="Kyrpides N.C."/>
            <person name="Klenk H.P."/>
            <person name="Detter J.C."/>
        </authorList>
    </citation>
    <scope>NUCLEOTIDE SEQUENCE [LARGE SCALE GENOMIC DNA]</scope>
    <source>
        <strain evidence="3">ATCC 13125 / DSM 2366 / CIP 104194 / JCM 7457 / NBRC 12017 / NCIMB 9290 / NRRL B-14731 / HIM 762-3</strain>
    </source>
</reference>
<dbReference type="Proteomes" id="UP000000852">
    <property type="component" value="Chromosome"/>
</dbReference>
<keyword evidence="2" id="KW-0560">Oxidoreductase</keyword>
<keyword evidence="3" id="KW-1185">Reference proteome</keyword>
<gene>
    <name evidence="2" type="ordered locus">Phep_1787</name>
</gene>
<dbReference type="KEGG" id="phe:Phep_1787"/>
<dbReference type="EMBL" id="CP001681">
    <property type="protein sequence ID" value="ACU03996.1"/>
    <property type="molecule type" value="Genomic_DNA"/>
</dbReference>
<dbReference type="eggNOG" id="COG0346">
    <property type="taxonomic scope" value="Bacteria"/>
</dbReference>
<evidence type="ECO:0000313" key="2">
    <source>
        <dbReference type="EMBL" id="ACU03996.1"/>
    </source>
</evidence>
<dbReference type="PANTHER" id="PTHR36437:SF2">
    <property type="entry name" value="GLYOXALASE_BLEOMYCIN RESISTANCE PROTEIN_DIOXYGENASE"/>
    <property type="match status" value="1"/>
</dbReference>
<proteinExistence type="predicted"/>
<dbReference type="SUPFAM" id="SSF54593">
    <property type="entry name" value="Glyoxalase/Bleomycin resistance protein/Dihydroxybiphenyl dioxygenase"/>
    <property type="match status" value="1"/>
</dbReference>
<keyword evidence="2" id="KW-0223">Dioxygenase</keyword>
<accession>C6XVD0</accession>
<dbReference type="InterPro" id="IPR029068">
    <property type="entry name" value="Glyas_Bleomycin-R_OHBP_Dase"/>
</dbReference>
<dbReference type="PANTHER" id="PTHR36437">
    <property type="entry name" value="GLYOXALASE/BLEOMYCIN RESISTANCE PROTEIN/DIOXYGENASE"/>
    <property type="match status" value="1"/>
</dbReference>
<organism evidence="2 3">
    <name type="scientific">Pedobacter heparinus (strain ATCC 13125 / DSM 2366 / CIP 104194 / JCM 7457 / NBRC 12017 / NCIMB 9290 / NRRL B-14731 / HIM 762-3)</name>
    <dbReference type="NCBI Taxonomy" id="485917"/>
    <lineage>
        <taxon>Bacteria</taxon>
        <taxon>Pseudomonadati</taxon>
        <taxon>Bacteroidota</taxon>
        <taxon>Sphingobacteriia</taxon>
        <taxon>Sphingobacteriales</taxon>
        <taxon>Sphingobacteriaceae</taxon>
        <taxon>Pedobacter</taxon>
    </lineage>
</organism>
<sequence>MKAIENIILPVSNQNISKEFYLKLGFQIVIEVDMGEGHQWIQLGLNDQYTTIALLKNWPYSKLVAGSFQGLILETDDIYREKEELERKGIYMSEIRETRSGKIAFIKDPDDNGLTIHQFIFRSQLNNLKK</sequence>
<protein>
    <submittedName>
        <fullName evidence="2">Glyoxalase/bleomycin resistance protein/dioxygenase</fullName>
    </submittedName>
</protein>
<dbReference type="Gene3D" id="3.10.180.10">
    <property type="entry name" value="2,3-Dihydroxybiphenyl 1,2-Dioxygenase, domain 1"/>
    <property type="match status" value="1"/>
</dbReference>
<dbReference type="InterPro" id="IPR004360">
    <property type="entry name" value="Glyas_Fos-R_dOase_dom"/>
</dbReference>
<dbReference type="STRING" id="485917.Phep_1787"/>
<dbReference type="HOGENOM" id="CLU_046006_10_4_10"/>